<organism evidence="4 5">
    <name type="scientific">Polarella glacialis</name>
    <name type="common">Dinoflagellate</name>
    <dbReference type="NCBI Taxonomy" id="89957"/>
    <lineage>
        <taxon>Eukaryota</taxon>
        <taxon>Sar</taxon>
        <taxon>Alveolata</taxon>
        <taxon>Dinophyceae</taxon>
        <taxon>Suessiales</taxon>
        <taxon>Suessiaceae</taxon>
        <taxon>Polarella</taxon>
    </lineage>
</organism>
<feature type="domain" description="Exostosin GT47" evidence="3">
    <location>
        <begin position="870"/>
        <end position="1165"/>
    </location>
</feature>
<proteinExistence type="inferred from homology"/>
<dbReference type="GO" id="GO:0016757">
    <property type="term" value="F:glycosyltransferase activity"/>
    <property type="evidence" value="ECO:0007669"/>
    <property type="project" value="InterPro"/>
</dbReference>
<feature type="region of interest" description="Disordered" evidence="2">
    <location>
        <begin position="166"/>
        <end position="265"/>
    </location>
</feature>
<comment type="caution">
    <text evidence="4">The sequence shown here is derived from an EMBL/GenBank/DDBJ whole genome shotgun (WGS) entry which is preliminary data.</text>
</comment>
<name>A0A813KQY1_POLGL</name>
<dbReference type="AlphaFoldDB" id="A0A813KQY1"/>
<feature type="non-terminal residue" evidence="4">
    <location>
        <position position="1"/>
    </location>
</feature>
<dbReference type="InterPro" id="IPR040911">
    <property type="entry name" value="Exostosin_GT47"/>
</dbReference>
<evidence type="ECO:0000313" key="4">
    <source>
        <dbReference type="EMBL" id="CAE8710941.1"/>
    </source>
</evidence>
<dbReference type="Pfam" id="PF03016">
    <property type="entry name" value="Exostosin_GT47"/>
    <property type="match status" value="1"/>
</dbReference>
<evidence type="ECO:0000256" key="1">
    <source>
        <dbReference type="ARBA" id="ARBA00010271"/>
    </source>
</evidence>
<accession>A0A813KQY1</accession>
<evidence type="ECO:0000259" key="3">
    <source>
        <dbReference type="Pfam" id="PF03016"/>
    </source>
</evidence>
<protein>
    <recommendedName>
        <fullName evidence="3">Exostosin GT47 domain-containing protein</fullName>
    </recommendedName>
</protein>
<feature type="compositionally biased region" description="Polar residues" evidence="2">
    <location>
        <begin position="241"/>
        <end position="265"/>
    </location>
</feature>
<dbReference type="PANTHER" id="PTHR11062:SF281">
    <property type="entry name" value="EXOSTOSIN-LIKE 2"/>
    <property type="match status" value="1"/>
</dbReference>
<sequence length="1267" mass="139919">PEGPMAARRELAPRALSDSVLARRRLLGLQSLQEAEDSPSEGVGPGGVKAKKATRKLPIEELVEGSHFEGQIVRTNRLGLLVDIGATQLGLLRWKLVRGVPKNLLQAGEALANLEVHQIQVKKRRFSLYLMAVGHDGEELEETGYLDILARIASWAGVVMPMAKGAPDGGDTVPSTNKQGSAVKASSPGTISLAVPAVSSDKRRRRPKHRKNAAAAAEVDPTGSAWSGGPSSAWAKAAQPGGTQAWRSQPSTQAWSSDTRNDAWTSSEWNGASTAWADSSWGDGWAADSTWASEQVPGRPVPIELGTGMFMWGCVTGALVETPQQNVSSNYMTTVERWACILDTSDIVELALAMVSKELSDQLQQKAVSETNGVQVNPADSPTCFTDSLLLRSRPSGVLGQLGSDHQDGAKSPRLLGHWSQHQPAIADALPVAGFWCHFQACSVSKLPFLRNFFIQHGRSLRRDWQRSPIANRAYSLKAPRSHVVGLFRLLPRLQTSQGPRFWVRLSSEGWAIILFQSGGRSEVCKIRSRKISQFLLSSSLYIFVTDCKSLWIRLDYELRATLSATTLQLCCGQSKPSKRVGALGCLAMPMVSSIFHQAYSLILRTLVSLEFMVADHAAPVFVANALSLLKMGSMFAELANSSLSDAAEDINISMSNSLFSDPNCTSSELWSAWRDSITGLSLGLEASEGGFLQSEQAQAAEEKALELELHSDVSCYLGAAALMLAQVAGSWRRGRFFAALQTFAILHDQYLTDAHPGFFEHSAWPISDLAVRAWKDRLLFQTRRFREIAGRHISDEGLLDLNLEDPVERENIGGFASHVIRQRQLLQGRLGLLSSEAGEVFALAETMPPPSWEFSPAAALVPSLRDLARPPLRIYVYNENDAPALGRLTRAPAFCHYRQWGMDVGFHDFFRTSPLRTLDPDEADYFFVPSYACCHQVAGMSEFDELEADHAAVVQQLRYFGRSGGRDHIFSFHYVDLFPGWRKHIPQSIFLTPETEVGFERSLEEFDVDQSRFPPFNPAKDMSVPPYINMRDILGFNQHARPLSEREHIAAFTGKLWVDVAEATEVRGRVAALAGIPGFAIHAYGSIQEMYGPVGMQSLMGNSRFCLVPRGRAAWSVRFFEALWAGCVPVLLSDYYEPPFDALFDITEFVIKWPVAKIDSSLVEFLSTMPLEVVERYAAAAHKVRCWYLYPPPEVSWLGNWETRRELEQVEKEICPNLSSSRNAFQAVAEILSRRVRRTKVAPGSFYIPDPDGNAAIAVDAQLRPL</sequence>
<reference evidence="4" key="1">
    <citation type="submission" date="2021-02" db="EMBL/GenBank/DDBJ databases">
        <authorList>
            <person name="Dougan E. K."/>
            <person name="Rhodes N."/>
            <person name="Thang M."/>
            <person name="Chan C."/>
        </authorList>
    </citation>
    <scope>NUCLEOTIDE SEQUENCE</scope>
</reference>
<evidence type="ECO:0000313" key="5">
    <source>
        <dbReference type="Proteomes" id="UP000626109"/>
    </source>
</evidence>
<feature type="compositionally biased region" description="Low complexity" evidence="2">
    <location>
        <begin position="223"/>
        <end position="238"/>
    </location>
</feature>
<dbReference type="Proteomes" id="UP000626109">
    <property type="component" value="Unassembled WGS sequence"/>
</dbReference>
<evidence type="ECO:0000256" key="2">
    <source>
        <dbReference type="SAM" id="MobiDB-lite"/>
    </source>
</evidence>
<dbReference type="PANTHER" id="PTHR11062">
    <property type="entry name" value="EXOSTOSIN HEPARAN SULFATE GLYCOSYLTRANSFERASE -RELATED"/>
    <property type="match status" value="1"/>
</dbReference>
<feature type="compositionally biased region" description="Basic residues" evidence="2">
    <location>
        <begin position="202"/>
        <end position="212"/>
    </location>
</feature>
<gene>
    <name evidence="4" type="ORF">PGLA2088_LOCUS36218</name>
</gene>
<comment type="similarity">
    <text evidence="1">Belongs to the glycosyltransferase 47 family.</text>
</comment>
<dbReference type="EMBL" id="CAJNNW010032065">
    <property type="protein sequence ID" value="CAE8710941.1"/>
    <property type="molecule type" value="Genomic_DNA"/>
</dbReference>
<dbReference type="InterPro" id="IPR004263">
    <property type="entry name" value="Exostosin"/>
</dbReference>